<accession>A0A2C9VCR8</accession>
<proteinExistence type="predicted"/>
<keyword evidence="1" id="KW-0472">Membrane</keyword>
<feature type="transmembrane region" description="Helical" evidence="1">
    <location>
        <begin position="23"/>
        <end position="43"/>
    </location>
</feature>
<evidence type="ECO:0000256" key="1">
    <source>
        <dbReference type="SAM" id="Phobius"/>
    </source>
</evidence>
<evidence type="ECO:0000313" key="2">
    <source>
        <dbReference type="EMBL" id="OAY42802.1"/>
    </source>
</evidence>
<dbReference type="EMBL" id="CM004394">
    <property type="protein sequence ID" value="OAY42802.1"/>
    <property type="molecule type" value="Genomic_DNA"/>
</dbReference>
<keyword evidence="1" id="KW-1133">Transmembrane helix</keyword>
<dbReference type="AlphaFoldDB" id="A0A2C9VCR8"/>
<reference evidence="2" key="1">
    <citation type="submission" date="2016-02" db="EMBL/GenBank/DDBJ databases">
        <title>WGS assembly of Manihot esculenta.</title>
        <authorList>
            <person name="Bredeson J.V."/>
            <person name="Prochnik S.E."/>
            <person name="Lyons J.B."/>
            <person name="Schmutz J."/>
            <person name="Grimwood J."/>
            <person name="Vrebalov J."/>
            <person name="Bart R.S."/>
            <person name="Amuge T."/>
            <person name="Ferguson M.E."/>
            <person name="Green R."/>
            <person name="Putnam N."/>
            <person name="Stites J."/>
            <person name="Rounsley S."/>
            <person name="Rokhsar D.S."/>
        </authorList>
    </citation>
    <scope>NUCLEOTIDE SEQUENCE [LARGE SCALE GENOMIC DNA]</scope>
    <source>
        <tissue evidence="2">Leaf</tissue>
    </source>
</reference>
<gene>
    <name evidence="2" type="ORF">MANES_08G016700</name>
</gene>
<sequence length="50" mass="5756">MTEVVVCGHFWLKRKRKVGRVQWRFHVLASSMGYAIATSSFPLKSNDNIC</sequence>
<protein>
    <submittedName>
        <fullName evidence="2">Uncharacterized protein</fullName>
    </submittedName>
</protein>
<name>A0A2C9VCR8_MANES</name>
<organism evidence="2">
    <name type="scientific">Manihot esculenta</name>
    <name type="common">Cassava</name>
    <name type="synonym">Jatropha manihot</name>
    <dbReference type="NCBI Taxonomy" id="3983"/>
    <lineage>
        <taxon>Eukaryota</taxon>
        <taxon>Viridiplantae</taxon>
        <taxon>Streptophyta</taxon>
        <taxon>Embryophyta</taxon>
        <taxon>Tracheophyta</taxon>
        <taxon>Spermatophyta</taxon>
        <taxon>Magnoliopsida</taxon>
        <taxon>eudicotyledons</taxon>
        <taxon>Gunneridae</taxon>
        <taxon>Pentapetalae</taxon>
        <taxon>rosids</taxon>
        <taxon>fabids</taxon>
        <taxon>Malpighiales</taxon>
        <taxon>Euphorbiaceae</taxon>
        <taxon>Crotonoideae</taxon>
        <taxon>Manihoteae</taxon>
        <taxon>Manihot</taxon>
    </lineage>
</organism>
<keyword evidence="1" id="KW-0812">Transmembrane</keyword>